<evidence type="ECO:0000256" key="3">
    <source>
        <dbReference type="ARBA" id="ARBA00007681"/>
    </source>
</evidence>
<dbReference type="Pfam" id="PF00231">
    <property type="entry name" value="ATP-synt"/>
    <property type="match status" value="1"/>
</dbReference>
<name>A0ABZ0WN60_9BURK</name>
<accession>A0ABZ0WN60</accession>
<reference evidence="11 12" key="1">
    <citation type="submission" date="2023-12" db="EMBL/GenBank/DDBJ databases">
        <title>Genome sequencing and assembly of bacterial species from a model synthetic community.</title>
        <authorList>
            <person name="Hogle S.L."/>
        </authorList>
    </citation>
    <scope>NUCLEOTIDE SEQUENCE [LARGE SCALE GENOMIC DNA]</scope>
    <source>
        <strain evidence="11 12">HAMBI 2494</strain>
    </source>
</reference>
<evidence type="ECO:0000256" key="6">
    <source>
        <dbReference type="ARBA" id="ARBA00023065"/>
    </source>
</evidence>
<evidence type="ECO:0000256" key="9">
    <source>
        <dbReference type="ARBA" id="ARBA00023310"/>
    </source>
</evidence>
<keyword evidence="8" id="KW-0139">CF(1)</keyword>
<sequence length="296" mass="31575">MSGKLGALEAQIGTAQQLQAVVSAMRGIAAARAREAEGRLAGIRSTAATVAAAIAEVLRVEPDRRAAAAAAAAADETRSAVQSRARHLVIAMGSEQGFVGMFNEPILDAATRALQSGPCELIVTGTRGATTAEERGLPVAWSTPMVTHADDVPGFAGNVTDELYRRLEDSLIRRVSIIHARPALATQTEVVQRQLIPFDFARFHVASRKQPPLLTLPADKLLTGLAEAYVYTELCEAAALSLAAENEARVRAMMSAHANLKDRLDALTQRYRLVRQDEITSDIVELTAAASVARTD</sequence>
<dbReference type="Gene3D" id="3.40.1380.10">
    <property type="match status" value="1"/>
</dbReference>
<evidence type="ECO:0000313" key="11">
    <source>
        <dbReference type="EMBL" id="WQD78776.1"/>
    </source>
</evidence>
<dbReference type="Gene3D" id="1.10.287.80">
    <property type="entry name" value="ATP synthase, gamma subunit, helix hairpin domain"/>
    <property type="match status" value="1"/>
</dbReference>
<evidence type="ECO:0000256" key="7">
    <source>
        <dbReference type="ARBA" id="ARBA00023136"/>
    </source>
</evidence>
<evidence type="ECO:0000256" key="4">
    <source>
        <dbReference type="ARBA" id="ARBA00022448"/>
    </source>
</evidence>
<evidence type="ECO:0000256" key="8">
    <source>
        <dbReference type="ARBA" id="ARBA00023196"/>
    </source>
</evidence>
<keyword evidence="7" id="KW-0472">Membrane</keyword>
<dbReference type="InterPro" id="IPR000131">
    <property type="entry name" value="ATP_synth_F1_gsu"/>
</dbReference>
<feature type="coiled-coil region" evidence="10">
    <location>
        <begin position="250"/>
        <end position="277"/>
    </location>
</feature>
<keyword evidence="12" id="KW-1185">Reference proteome</keyword>
<comment type="similarity">
    <text evidence="3">Belongs to the ATPase gamma chain family.</text>
</comment>
<dbReference type="EMBL" id="CP139965">
    <property type="protein sequence ID" value="WQD78776.1"/>
    <property type="molecule type" value="Genomic_DNA"/>
</dbReference>
<evidence type="ECO:0000256" key="2">
    <source>
        <dbReference type="ARBA" id="ARBA00004170"/>
    </source>
</evidence>
<evidence type="ECO:0000256" key="1">
    <source>
        <dbReference type="ARBA" id="ARBA00003456"/>
    </source>
</evidence>
<keyword evidence="10" id="KW-0175">Coiled coil</keyword>
<comment type="function">
    <text evidence="1">Produces ATP from ADP in the presence of a proton gradient across the membrane. The gamma chain is believed to be important in regulating ATPase activity and the flow of protons through the CF(0) complex.</text>
</comment>
<organism evidence="11 12">
    <name type="scientific">Paraburkholderia kururiensis</name>
    <dbReference type="NCBI Taxonomy" id="984307"/>
    <lineage>
        <taxon>Bacteria</taxon>
        <taxon>Pseudomonadati</taxon>
        <taxon>Pseudomonadota</taxon>
        <taxon>Betaproteobacteria</taxon>
        <taxon>Burkholderiales</taxon>
        <taxon>Burkholderiaceae</taxon>
        <taxon>Paraburkholderia</taxon>
    </lineage>
</organism>
<dbReference type="InterPro" id="IPR035968">
    <property type="entry name" value="ATP_synth_F1_ATPase_gsu"/>
</dbReference>
<evidence type="ECO:0000256" key="5">
    <source>
        <dbReference type="ARBA" id="ARBA00022781"/>
    </source>
</evidence>
<dbReference type="PRINTS" id="PR00126">
    <property type="entry name" value="ATPASEGAMMA"/>
</dbReference>
<evidence type="ECO:0000313" key="12">
    <source>
        <dbReference type="Proteomes" id="UP001325479"/>
    </source>
</evidence>
<proteinExistence type="inferred from homology"/>
<keyword evidence="5" id="KW-0375">Hydrogen ion transport</keyword>
<keyword evidence="9" id="KW-0066">ATP synthesis</keyword>
<evidence type="ECO:0000256" key="10">
    <source>
        <dbReference type="SAM" id="Coils"/>
    </source>
</evidence>
<comment type="subcellular location">
    <subcellularLocation>
        <location evidence="2">Membrane</location>
        <topology evidence="2">Peripheral membrane protein</topology>
    </subcellularLocation>
</comment>
<gene>
    <name evidence="11" type="ORF">U0042_03435</name>
</gene>
<dbReference type="SUPFAM" id="SSF52943">
    <property type="entry name" value="ATP synthase (F1-ATPase), gamma subunit"/>
    <property type="match status" value="1"/>
</dbReference>
<protein>
    <submittedName>
        <fullName evidence="11">FoF1 ATP synthase subunit gamma</fullName>
    </submittedName>
</protein>
<dbReference type="Proteomes" id="UP001325479">
    <property type="component" value="Chromosome"/>
</dbReference>
<keyword evidence="6" id="KW-0406">Ion transport</keyword>
<keyword evidence="4" id="KW-0813">Transport</keyword>
<dbReference type="RefSeq" id="WP_114809872.1">
    <property type="nucleotide sequence ID" value="NZ_CP139965.1"/>
</dbReference>